<dbReference type="PANTHER" id="PTHR21310:SF13">
    <property type="entry name" value="AMINOGLYCOSIDE PHOSPHOTRANSFERASE DOMAIN-CONTAINING PROTEIN"/>
    <property type="match status" value="1"/>
</dbReference>
<dbReference type="OrthoDB" id="5412996at2759"/>
<organism evidence="2 3">
    <name type="scientific">Colletotrichum fioriniae PJ7</name>
    <dbReference type="NCBI Taxonomy" id="1445577"/>
    <lineage>
        <taxon>Eukaryota</taxon>
        <taxon>Fungi</taxon>
        <taxon>Dikarya</taxon>
        <taxon>Ascomycota</taxon>
        <taxon>Pezizomycotina</taxon>
        <taxon>Sordariomycetes</taxon>
        <taxon>Hypocreomycetidae</taxon>
        <taxon>Glomerellales</taxon>
        <taxon>Glomerellaceae</taxon>
        <taxon>Colletotrichum</taxon>
        <taxon>Colletotrichum acutatum species complex</taxon>
    </lineage>
</organism>
<dbReference type="AlphaFoldDB" id="A0A010RBU6"/>
<dbReference type="Pfam" id="PF01636">
    <property type="entry name" value="APH"/>
    <property type="match status" value="1"/>
</dbReference>
<dbReference type="SUPFAM" id="SSF56112">
    <property type="entry name" value="Protein kinase-like (PK-like)"/>
    <property type="match status" value="1"/>
</dbReference>
<accession>A0A010RBU6</accession>
<dbReference type="InterPro" id="IPR002575">
    <property type="entry name" value="Aminoglycoside_PTrfase"/>
</dbReference>
<gene>
    <name evidence="2" type="ORF">CFIO01_11194</name>
</gene>
<protein>
    <recommendedName>
        <fullName evidence="1">Aminoglycoside phosphotransferase domain-containing protein</fullName>
    </recommendedName>
</protein>
<dbReference type="InterPro" id="IPR011009">
    <property type="entry name" value="Kinase-like_dom_sf"/>
</dbReference>
<sequence>MADPAANLPPLLTPSHLLAFTTSLNLPPPTHTEPLTVTAAFHSIYLLHFDPSAATHLTPARSNPDGTTTLVLRVAGPHLPRIKTENEVAMMRWVRQRTAVPVPAVLRWDSSCENVLGCEFTLLERVDGVSADKVFWELGEGARRRLVEQLVGFLAEVWESSKGGVWKHVGGLRVDDTGEIVPGPVVDEWFWMEPEISRCWDGETTETLNPVGGAFSGWAEQLEKSVEKYIYAIGRHPSLEWMRDVVPRLEAYREYVKVHADEVDDTRYVLSHRDLHLANVMVDGEGNVTGILDWEFGGVVPGPRWDPPNAFLYPWGGGDDEMVAKAERERMRGWAREICREKGIEGEVVAGWPYKGVQETVQKVANFTRAICEVCPRGKGEKAKAWRVSLESELTKLEL</sequence>
<dbReference type="eggNOG" id="ENOG502SK0A">
    <property type="taxonomic scope" value="Eukaryota"/>
</dbReference>
<dbReference type="HOGENOM" id="CLU_072119_0_0_1"/>
<evidence type="ECO:0000313" key="3">
    <source>
        <dbReference type="Proteomes" id="UP000020467"/>
    </source>
</evidence>
<proteinExistence type="predicted"/>
<dbReference type="KEGG" id="cfj:CFIO01_11194"/>
<dbReference type="Proteomes" id="UP000020467">
    <property type="component" value="Unassembled WGS sequence"/>
</dbReference>
<feature type="domain" description="Aminoglycoside phosphotransferase" evidence="1">
    <location>
        <begin position="68"/>
        <end position="298"/>
    </location>
</feature>
<dbReference type="Gene3D" id="3.90.1200.10">
    <property type="match status" value="1"/>
</dbReference>
<name>A0A010RBU6_9PEZI</name>
<keyword evidence="3" id="KW-1185">Reference proteome</keyword>
<comment type="caution">
    <text evidence="2">The sequence shown here is derived from an EMBL/GenBank/DDBJ whole genome shotgun (WGS) entry which is preliminary data.</text>
</comment>
<dbReference type="Gene3D" id="3.30.200.20">
    <property type="entry name" value="Phosphorylase Kinase, domain 1"/>
    <property type="match status" value="1"/>
</dbReference>
<dbReference type="InterPro" id="IPR051678">
    <property type="entry name" value="AGP_Transferase"/>
</dbReference>
<evidence type="ECO:0000259" key="1">
    <source>
        <dbReference type="Pfam" id="PF01636"/>
    </source>
</evidence>
<evidence type="ECO:0000313" key="2">
    <source>
        <dbReference type="EMBL" id="EXF77711.1"/>
    </source>
</evidence>
<dbReference type="EMBL" id="JARH01000687">
    <property type="protein sequence ID" value="EXF77711.1"/>
    <property type="molecule type" value="Genomic_DNA"/>
</dbReference>
<reference evidence="2 3" key="1">
    <citation type="submission" date="2014-02" db="EMBL/GenBank/DDBJ databases">
        <title>The genome sequence of Colletotrichum fioriniae PJ7.</title>
        <authorList>
            <person name="Baroncelli R."/>
            <person name="Thon M.R."/>
        </authorList>
    </citation>
    <scope>NUCLEOTIDE SEQUENCE [LARGE SCALE GENOMIC DNA]</scope>
    <source>
        <strain evidence="2 3">PJ7</strain>
    </source>
</reference>
<dbReference type="PANTHER" id="PTHR21310">
    <property type="entry name" value="AMINOGLYCOSIDE PHOSPHOTRANSFERASE-RELATED-RELATED"/>
    <property type="match status" value="1"/>
</dbReference>